<dbReference type="InterPro" id="IPR021994">
    <property type="entry name" value="DUF3592"/>
</dbReference>
<evidence type="ECO:0000313" key="3">
    <source>
        <dbReference type="EMBL" id="RXK49215.1"/>
    </source>
</evidence>
<sequence length="246" mass="27850">MARVGRERNTDVPNCISQKHIREQYSHGWHRTGGSRVVMLAASVNGIVPAVTEASGYERMSATVVEAVVEESQNDRDYYPVVVYEYEFDGDNFYTGSTEPPCSESKARDRISEYESGENATVFVDPDDPDRAFLERRPPAAGRTGPRRGRVRRRHPDRGIAARRWWETRRLGPPLDGRVTEFRRTDDRGVLTNGYGSRRRPQSLAEGSSSCRHDRPLDRRICTGDRRVRRLPPAPGFQQGGRHPAG</sequence>
<name>A0A498KWL1_9EURY</name>
<evidence type="ECO:0000313" key="4">
    <source>
        <dbReference type="Proteomes" id="UP000289691"/>
    </source>
</evidence>
<evidence type="ECO:0000256" key="1">
    <source>
        <dbReference type="SAM" id="MobiDB-lite"/>
    </source>
</evidence>
<feature type="region of interest" description="Disordered" evidence="1">
    <location>
        <begin position="123"/>
        <end position="156"/>
    </location>
</feature>
<dbReference type="AlphaFoldDB" id="A0A498KWL1"/>
<evidence type="ECO:0000259" key="2">
    <source>
        <dbReference type="Pfam" id="PF12158"/>
    </source>
</evidence>
<protein>
    <submittedName>
        <fullName evidence="3">DUF3592 domain-containing protein</fullName>
    </submittedName>
</protein>
<feature type="region of interest" description="Disordered" evidence="1">
    <location>
        <begin position="188"/>
        <end position="246"/>
    </location>
</feature>
<proteinExistence type="predicted"/>
<feature type="domain" description="DUF3592" evidence="2">
    <location>
        <begin position="62"/>
        <end position="137"/>
    </location>
</feature>
<feature type="compositionally biased region" description="Basic residues" evidence="1">
    <location>
        <begin position="145"/>
        <end position="156"/>
    </location>
</feature>
<comment type="caution">
    <text evidence="3">The sequence shown here is derived from an EMBL/GenBank/DDBJ whole genome shotgun (WGS) entry which is preliminary data.</text>
</comment>
<dbReference type="Pfam" id="PF12158">
    <property type="entry name" value="DUF3592"/>
    <property type="match status" value="1"/>
</dbReference>
<dbReference type="Proteomes" id="UP000289691">
    <property type="component" value="Unassembled WGS sequence"/>
</dbReference>
<feature type="compositionally biased region" description="Basic and acidic residues" evidence="1">
    <location>
        <begin position="211"/>
        <end position="226"/>
    </location>
</feature>
<reference evidence="3 4" key="1">
    <citation type="submission" date="2019-01" db="EMBL/GenBank/DDBJ databases">
        <title>Halorientalis sp. F13-25 a new haloarchaeum isolated from hypersaline water.</title>
        <authorList>
            <person name="Ana D.-V."/>
            <person name="Cristina S.-P."/>
            <person name="Antonio V."/>
        </authorList>
    </citation>
    <scope>NUCLEOTIDE SEQUENCE [LARGE SCALE GENOMIC DNA]</scope>
    <source>
        <strain evidence="3 4">F13-25</strain>
    </source>
</reference>
<organism evidence="3 4">
    <name type="scientific">Halorientalis pallida</name>
    <dbReference type="NCBI Taxonomy" id="2479928"/>
    <lineage>
        <taxon>Archaea</taxon>
        <taxon>Methanobacteriati</taxon>
        <taxon>Methanobacteriota</taxon>
        <taxon>Stenosarchaea group</taxon>
        <taxon>Halobacteria</taxon>
        <taxon>Halobacteriales</taxon>
        <taxon>Haloarculaceae</taxon>
        <taxon>Halorientalis</taxon>
    </lineage>
</organism>
<keyword evidence="4" id="KW-1185">Reference proteome</keyword>
<dbReference type="EMBL" id="RDFA01000003">
    <property type="protein sequence ID" value="RXK49215.1"/>
    <property type="molecule type" value="Genomic_DNA"/>
</dbReference>
<feature type="compositionally biased region" description="Basic and acidic residues" evidence="1">
    <location>
        <begin position="129"/>
        <end position="138"/>
    </location>
</feature>
<gene>
    <name evidence="3" type="ORF">EAF64_09855</name>
</gene>
<accession>A0A498KWL1</accession>